<dbReference type="KEGG" id="smai:EXU30_13510"/>
<evidence type="ECO:0000256" key="1">
    <source>
        <dbReference type="SAM" id="Phobius"/>
    </source>
</evidence>
<keyword evidence="1" id="KW-1133">Transmembrane helix</keyword>
<feature type="transmembrane region" description="Helical" evidence="1">
    <location>
        <begin position="75"/>
        <end position="94"/>
    </location>
</feature>
<dbReference type="GO" id="GO:0015097">
    <property type="term" value="F:mercury ion transmembrane transporter activity"/>
    <property type="evidence" value="ECO:0007669"/>
    <property type="project" value="InterPro"/>
</dbReference>
<dbReference type="InterPro" id="IPR004891">
    <property type="entry name" value="Mercury-R_MerC"/>
</dbReference>
<dbReference type="GO" id="GO:0016020">
    <property type="term" value="C:membrane"/>
    <property type="evidence" value="ECO:0007669"/>
    <property type="project" value="InterPro"/>
</dbReference>
<gene>
    <name evidence="2" type="ORF">EXU30_13510</name>
</gene>
<protein>
    <submittedName>
        <fullName evidence="2">MerC domain-containing protein</fullName>
    </submittedName>
</protein>
<proteinExistence type="predicted"/>
<dbReference type="RefSeq" id="WP_130600873.1">
    <property type="nucleotide sequence ID" value="NZ_CP036200.1"/>
</dbReference>
<keyword evidence="1" id="KW-0812">Transmembrane</keyword>
<dbReference type="EMBL" id="CP036200">
    <property type="protein sequence ID" value="QBF83599.1"/>
    <property type="molecule type" value="Genomic_DNA"/>
</dbReference>
<dbReference type="OrthoDB" id="34373at2"/>
<feature type="transmembrane region" description="Helical" evidence="1">
    <location>
        <begin position="50"/>
        <end position="68"/>
    </location>
</feature>
<evidence type="ECO:0000313" key="3">
    <source>
        <dbReference type="Proteomes" id="UP000291106"/>
    </source>
</evidence>
<evidence type="ECO:0000313" key="2">
    <source>
        <dbReference type="EMBL" id="QBF83599.1"/>
    </source>
</evidence>
<feature type="transmembrane region" description="Helical" evidence="1">
    <location>
        <begin position="12"/>
        <end position="38"/>
    </location>
</feature>
<dbReference type="AlphaFoldDB" id="A0A411PJ50"/>
<keyword evidence="3" id="KW-1185">Reference proteome</keyword>
<dbReference type="Pfam" id="PF03203">
    <property type="entry name" value="MerC"/>
    <property type="match status" value="1"/>
</dbReference>
<keyword evidence="1" id="KW-0472">Membrane</keyword>
<dbReference type="Proteomes" id="UP000291106">
    <property type="component" value="Chromosome"/>
</dbReference>
<reference evidence="2 3" key="1">
    <citation type="submission" date="2019-02" db="EMBL/GenBank/DDBJ databases">
        <title>Shewanella sp. D4-2 isolated from Dokdo Island.</title>
        <authorList>
            <person name="Baek K."/>
        </authorList>
    </citation>
    <scope>NUCLEOTIDE SEQUENCE [LARGE SCALE GENOMIC DNA]</scope>
    <source>
        <strain evidence="2 3">D4-2</strain>
    </source>
</reference>
<name>A0A411PJ50_9GAMM</name>
<feature type="transmembrane region" description="Helical" evidence="1">
    <location>
        <begin position="100"/>
        <end position="118"/>
    </location>
</feature>
<sequence length="131" mass="14164">MTNTAQLALDRLAIGVSALCAVHCVATPILLVLLPSLSALPIADHHFHEMLVWVVLPTSAVAVTLGCKRHKDTKVWLLALTGLAVLMVSAFFGHDFLGEVGEKIATLIGALIVALAHWRNFKLCRKKQCCD</sequence>
<organism evidence="2 3">
    <name type="scientific">Shewanella maritima</name>
    <dbReference type="NCBI Taxonomy" id="2520507"/>
    <lineage>
        <taxon>Bacteria</taxon>
        <taxon>Pseudomonadati</taxon>
        <taxon>Pseudomonadota</taxon>
        <taxon>Gammaproteobacteria</taxon>
        <taxon>Alteromonadales</taxon>
        <taxon>Shewanellaceae</taxon>
        <taxon>Shewanella</taxon>
    </lineage>
</organism>
<accession>A0A411PJ50</accession>